<proteinExistence type="predicted"/>
<dbReference type="Proteomes" id="UP000294850">
    <property type="component" value="Unassembled WGS sequence"/>
</dbReference>
<organism evidence="1 2">
    <name type="scientific">Dyadobacter psychrotolerans</name>
    <dbReference type="NCBI Taxonomy" id="2541721"/>
    <lineage>
        <taxon>Bacteria</taxon>
        <taxon>Pseudomonadati</taxon>
        <taxon>Bacteroidota</taxon>
        <taxon>Cytophagia</taxon>
        <taxon>Cytophagales</taxon>
        <taxon>Spirosomataceae</taxon>
        <taxon>Dyadobacter</taxon>
    </lineage>
</organism>
<protein>
    <recommendedName>
        <fullName evidence="3">LVIVD repeat-containing protein</fullName>
    </recommendedName>
</protein>
<name>A0A4V2Z4S5_9BACT</name>
<comment type="caution">
    <text evidence="1">The sequence shown here is derived from an EMBL/GenBank/DDBJ whole genome shotgun (WGS) entry which is preliminary data.</text>
</comment>
<evidence type="ECO:0008006" key="3">
    <source>
        <dbReference type="Google" id="ProtNLM"/>
    </source>
</evidence>
<dbReference type="Pfam" id="PF08309">
    <property type="entry name" value="LVIVD"/>
    <property type="match status" value="2"/>
</dbReference>
<dbReference type="OrthoDB" id="853480at2"/>
<accession>A0A4V2Z4S5</accession>
<sequence>MSSCVLSDSEPFNGNDFDGTAYRPIYATADELTKVSVTAPVSLTDPGKIYVSDNYLFINDRGRGVHIIDNKDPKKPVNLSFISILSNYDIAAKGNWLYADNATDLLVFDISDPRVPKLIKRITNAIPVSYFPPYQNIFFECADEKKGVVIKWEKVTLDKQPNCFR</sequence>
<dbReference type="AlphaFoldDB" id="A0A4V2Z4S5"/>
<reference evidence="1 2" key="1">
    <citation type="submission" date="2019-03" db="EMBL/GenBank/DDBJ databases">
        <title>Dyadobacter AR-3-6 sp. nov., isolated from arctic soil.</title>
        <authorList>
            <person name="Chaudhary D.K."/>
        </authorList>
    </citation>
    <scope>NUCLEOTIDE SEQUENCE [LARGE SCALE GENOMIC DNA]</scope>
    <source>
        <strain evidence="1 2">AR-3-6</strain>
    </source>
</reference>
<evidence type="ECO:0000313" key="1">
    <source>
        <dbReference type="EMBL" id="TDE17778.1"/>
    </source>
</evidence>
<keyword evidence="2" id="KW-1185">Reference proteome</keyword>
<gene>
    <name evidence="1" type="ORF">E0F88_04940</name>
</gene>
<evidence type="ECO:0000313" key="2">
    <source>
        <dbReference type="Proteomes" id="UP000294850"/>
    </source>
</evidence>
<dbReference type="EMBL" id="SMFL01000002">
    <property type="protein sequence ID" value="TDE17778.1"/>
    <property type="molecule type" value="Genomic_DNA"/>
</dbReference>
<dbReference type="InterPro" id="IPR013211">
    <property type="entry name" value="LVIVD"/>
</dbReference>